<evidence type="ECO:0000259" key="3">
    <source>
        <dbReference type="Pfam" id="PF13511"/>
    </source>
</evidence>
<dbReference type="Proteomes" id="UP000292423">
    <property type="component" value="Unassembled WGS sequence"/>
</dbReference>
<dbReference type="InterPro" id="IPR025392">
    <property type="entry name" value="DUF4124"/>
</dbReference>
<evidence type="ECO:0000256" key="2">
    <source>
        <dbReference type="SAM" id="SignalP"/>
    </source>
</evidence>
<name>A0A4Q7YM84_9GAMM</name>
<dbReference type="Pfam" id="PF13511">
    <property type="entry name" value="DUF4124"/>
    <property type="match status" value="1"/>
</dbReference>
<evidence type="ECO:0000256" key="1">
    <source>
        <dbReference type="SAM" id="MobiDB-lite"/>
    </source>
</evidence>
<organism evidence="4 5">
    <name type="scientific">Fluviicoccus keumensis</name>
    <dbReference type="NCBI Taxonomy" id="1435465"/>
    <lineage>
        <taxon>Bacteria</taxon>
        <taxon>Pseudomonadati</taxon>
        <taxon>Pseudomonadota</taxon>
        <taxon>Gammaproteobacteria</taxon>
        <taxon>Moraxellales</taxon>
        <taxon>Moraxellaceae</taxon>
        <taxon>Fluviicoccus</taxon>
    </lineage>
</organism>
<sequence length="134" mass="14915">MNSARSTLGILLLGLFTLTAHAGLYKWTDADGKVHFSDHEPVNAKAQVMAKPVAPKTGGQVAPVTNPGNYRPPQDNSRNASACLSARDDVAYWRREQPVTYNQQTGAREPLKNVDEYARDQLESAQRRVREYCK</sequence>
<evidence type="ECO:0000313" key="4">
    <source>
        <dbReference type="EMBL" id="RZU38428.1"/>
    </source>
</evidence>
<dbReference type="OrthoDB" id="7068596at2"/>
<feature type="domain" description="DUF4124" evidence="3">
    <location>
        <begin position="11"/>
        <end position="48"/>
    </location>
</feature>
<keyword evidence="5" id="KW-1185">Reference proteome</keyword>
<feature type="signal peptide" evidence="2">
    <location>
        <begin position="1"/>
        <end position="22"/>
    </location>
</feature>
<gene>
    <name evidence="4" type="ORF">EV700_2360</name>
</gene>
<dbReference type="RefSeq" id="WP_130413999.1">
    <property type="nucleotide sequence ID" value="NZ_SHKX01000013.1"/>
</dbReference>
<proteinExistence type="predicted"/>
<reference evidence="4 5" key="1">
    <citation type="submission" date="2019-02" db="EMBL/GenBank/DDBJ databases">
        <title>Genomic Encyclopedia of Type Strains, Phase IV (KMG-IV): sequencing the most valuable type-strain genomes for metagenomic binning, comparative biology and taxonomic classification.</title>
        <authorList>
            <person name="Goeker M."/>
        </authorList>
    </citation>
    <scope>NUCLEOTIDE SEQUENCE [LARGE SCALE GENOMIC DNA]</scope>
    <source>
        <strain evidence="4 5">DSM 105135</strain>
    </source>
</reference>
<comment type="caution">
    <text evidence="4">The sequence shown here is derived from an EMBL/GenBank/DDBJ whole genome shotgun (WGS) entry which is preliminary data.</text>
</comment>
<accession>A0A4Q7YM84</accession>
<dbReference type="AlphaFoldDB" id="A0A4Q7YM84"/>
<feature type="chain" id="PRO_5020792339" evidence="2">
    <location>
        <begin position="23"/>
        <end position="134"/>
    </location>
</feature>
<feature type="region of interest" description="Disordered" evidence="1">
    <location>
        <begin position="52"/>
        <end position="80"/>
    </location>
</feature>
<protein>
    <submittedName>
        <fullName evidence="4">Uncharacterized protein DUF4124</fullName>
    </submittedName>
</protein>
<keyword evidence="2" id="KW-0732">Signal</keyword>
<evidence type="ECO:0000313" key="5">
    <source>
        <dbReference type="Proteomes" id="UP000292423"/>
    </source>
</evidence>
<dbReference type="EMBL" id="SHKX01000013">
    <property type="protein sequence ID" value="RZU38428.1"/>
    <property type="molecule type" value="Genomic_DNA"/>
</dbReference>